<keyword evidence="3" id="KW-1185">Reference proteome</keyword>
<sequence>MSVWDWYVRRGRLSRGAWWLQYLLPGVLLPILAGGADRALGLPVTTLVTETGVAVDDPTGPLQSTVAGLLAVPMISAFVARLHDEGYSAWRLLLALVPVVGALVLVVLVCFFSGDRLPNRYGPPPASWRPPRIPAVLRRRRVPA</sequence>
<comment type="caution">
    <text evidence="2">The sequence shown here is derived from an EMBL/GenBank/DDBJ whole genome shotgun (WGS) entry which is preliminary data.</text>
</comment>
<evidence type="ECO:0000313" key="3">
    <source>
        <dbReference type="Proteomes" id="UP001183222"/>
    </source>
</evidence>
<name>A0ABU2K4H6_9ACTN</name>
<feature type="transmembrane region" description="Helical" evidence="1">
    <location>
        <begin position="20"/>
        <end position="40"/>
    </location>
</feature>
<feature type="transmembrane region" description="Helical" evidence="1">
    <location>
        <begin position="92"/>
        <end position="114"/>
    </location>
</feature>
<dbReference type="InterPro" id="IPR008523">
    <property type="entry name" value="DUF805"/>
</dbReference>
<accession>A0ABU2K4H6</accession>
<dbReference type="EMBL" id="JAVREI010000001">
    <property type="protein sequence ID" value="MDT0275080.1"/>
    <property type="molecule type" value="Genomic_DNA"/>
</dbReference>
<keyword evidence="1" id="KW-0812">Transmembrane</keyword>
<evidence type="ECO:0000256" key="1">
    <source>
        <dbReference type="SAM" id="Phobius"/>
    </source>
</evidence>
<keyword evidence="1" id="KW-1133">Transmembrane helix</keyword>
<dbReference type="Proteomes" id="UP001183222">
    <property type="component" value="Unassembled WGS sequence"/>
</dbReference>
<evidence type="ECO:0000313" key="2">
    <source>
        <dbReference type="EMBL" id="MDT0275080.1"/>
    </source>
</evidence>
<reference evidence="3" key="1">
    <citation type="submission" date="2023-07" db="EMBL/GenBank/DDBJ databases">
        <title>30 novel species of actinomycetes from the DSMZ collection.</title>
        <authorList>
            <person name="Nouioui I."/>
        </authorList>
    </citation>
    <scope>NUCLEOTIDE SEQUENCE [LARGE SCALE GENOMIC DNA]</scope>
    <source>
        <strain evidence="3">DSM 46792</strain>
    </source>
</reference>
<gene>
    <name evidence="2" type="ORF">RM425_04135</name>
</gene>
<organism evidence="2 3">
    <name type="scientific">Blastococcus goldschmidtiae</name>
    <dbReference type="NCBI Taxonomy" id="3075546"/>
    <lineage>
        <taxon>Bacteria</taxon>
        <taxon>Bacillati</taxon>
        <taxon>Actinomycetota</taxon>
        <taxon>Actinomycetes</taxon>
        <taxon>Geodermatophilales</taxon>
        <taxon>Geodermatophilaceae</taxon>
        <taxon>Blastococcus</taxon>
    </lineage>
</organism>
<keyword evidence="1" id="KW-0472">Membrane</keyword>
<dbReference type="PANTHER" id="PTHR34980">
    <property type="entry name" value="INNER MEMBRANE PROTEIN-RELATED-RELATED"/>
    <property type="match status" value="1"/>
</dbReference>
<protein>
    <submittedName>
        <fullName evidence="2">DUF805 domain-containing protein</fullName>
    </submittedName>
</protein>
<dbReference type="Pfam" id="PF05656">
    <property type="entry name" value="DUF805"/>
    <property type="match status" value="1"/>
</dbReference>
<dbReference type="PANTHER" id="PTHR34980:SF2">
    <property type="entry name" value="INNER MEMBRANE PROTEIN YHAH-RELATED"/>
    <property type="match status" value="1"/>
</dbReference>
<proteinExistence type="predicted"/>
<dbReference type="RefSeq" id="WP_311343893.1">
    <property type="nucleotide sequence ID" value="NZ_JAVREI010000001.1"/>
</dbReference>